<feature type="compositionally biased region" description="Polar residues" evidence="1">
    <location>
        <begin position="1206"/>
        <end position="1217"/>
    </location>
</feature>
<feature type="compositionally biased region" description="Pro residues" evidence="1">
    <location>
        <begin position="1494"/>
        <end position="1507"/>
    </location>
</feature>
<feature type="region of interest" description="Disordered" evidence="1">
    <location>
        <begin position="1381"/>
        <end position="1412"/>
    </location>
</feature>
<dbReference type="STRING" id="4829.A0A163M817"/>
<dbReference type="InParanoid" id="A0A163M817"/>
<feature type="compositionally biased region" description="Polar residues" evidence="1">
    <location>
        <begin position="1012"/>
        <end position="1024"/>
    </location>
</feature>
<feature type="compositionally biased region" description="Low complexity" evidence="1">
    <location>
        <begin position="34"/>
        <end position="47"/>
    </location>
</feature>
<dbReference type="OrthoDB" id="6252103at2759"/>
<dbReference type="EMBL" id="LT553750">
    <property type="protein sequence ID" value="SAM02209.1"/>
    <property type="molecule type" value="Genomic_DNA"/>
</dbReference>
<feature type="compositionally biased region" description="Polar residues" evidence="1">
    <location>
        <begin position="1182"/>
        <end position="1198"/>
    </location>
</feature>
<reference evidence="2" key="1">
    <citation type="submission" date="2016-04" db="EMBL/GenBank/DDBJ databases">
        <authorList>
            <person name="Evans L.H."/>
            <person name="Alamgir A."/>
            <person name="Owens N."/>
            <person name="Weber N.D."/>
            <person name="Virtaneva K."/>
            <person name="Barbian K."/>
            <person name="Babar A."/>
            <person name="Rosenke K."/>
        </authorList>
    </citation>
    <scope>NUCLEOTIDE SEQUENCE [LARGE SCALE GENOMIC DNA]</scope>
    <source>
        <strain evidence="2">CBS 101.48</strain>
    </source>
</reference>
<keyword evidence="3" id="KW-1185">Reference proteome</keyword>
<dbReference type="PANTHER" id="PTHR45589:SF1">
    <property type="entry name" value="WD REPEAT DOMAIN 62, ISOFORM G"/>
    <property type="match status" value="1"/>
</dbReference>
<name>A0A163M817_ABSGL</name>
<feature type="region of interest" description="Disordered" evidence="1">
    <location>
        <begin position="33"/>
        <end position="62"/>
    </location>
</feature>
<dbReference type="InterPro" id="IPR052779">
    <property type="entry name" value="WDR62"/>
</dbReference>
<feature type="compositionally biased region" description="Pro residues" evidence="1">
    <location>
        <begin position="1171"/>
        <end position="1181"/>
    </location>
</feature>
<evidence type="ECO:0000313" key="2">
    <source>
        <dbReference type="EMBL" id="SAM02209.1"/>
    </source>
</evidence>
<dbReference type="Proteomes" id="UP000078561">
    <property type="component" value="Unassembled WGS sequence"/>
</dbReference>
<feature type="region of interest" description="Disordered" evidence="1">
    <location>
        <begin position="531"/>
        <end position="570"/>
    </location>
</feature>
<feature type="compositionally biased region" description="Acidic residues" evidence="1">
    <location>
        <begin position="1222"/>
        <end position="1237"/>
    </location>
</feature>
<feature type="region of interest" description="Disordered" evidence="1">
    <location>
        <begin position="1137"/>
        <end position="1361"/>
    </location>
</feature>
<feature type="compositionally biased region" description="Basic and acidic residues" evidence="1">
    <location>
        <begin position="1295"/>
        <end position="1306"/>
    </location>
</feature>
<dbReference type="InterPro" id="IPR015943">
    <property type="entry name" value="WD40/YVTN_repeat-like_dom_sf"/>
</dbReference>
<dbReference type="SMART" id="SM00320">
    <property type="entry name" value="WD40"/>
    <property type="match status" value="10"/>
</dbReference>
<dbReference type="InterPro" id="IPR011047">
    <property type="entry name" value="Quinoprotein_ADH-like_sf"/>
</dbReference>
<organism evidence="2">
    <name type="scientific">Absidia glauca</name>
    <name type="common">Pin mould</name>
    <dbReference type="NCBI Taxonomy" id="4829"/>
    <lineage>
        <taxon>Eukaryota</taxon>
        <taxon>Fungi</taxon>
        <taxon>Fungi incertae sedis</taxon>
        <taxon>Mucoromycota</taxon>
        <taxon>Mucoromycotina</taxon>
        <taxon>Mucoromycetes</taxon>
        <taxon>Mucorales</taxon>
        <taxon>Cunninghamellaceae</taxon>
        <taxon>Absidia</taxon>
    </lineage>
</organism>
<dbReference type="PANTHER" id="PTHR45589">
    <property type="entry name" value="WD REPEAT DOMAIN 62, ISOFORM G"/>
    <property type="match status" value="1"/>
</dbReference>
<gene>
    <name evidence="2" type="primary">ABSGL_07980.1 scaffold 9429</name>
</gene>
<dbReference type="InterPro" id="IPR001680">
    <property type="entry name" value="WD40_rpt"/>
</dbReference>
<evidence type="ECO:0000256" key="1">
    <source>
        <dbReference type="SAM" id="MobiDB-lite"/>
    </source>
</evidence>
<sequence>MEDAFPVNAGNIPLPPSQSTTILPHQINMGSYQHVPPTTTMHTVTGPGKRRKQKDPVPRSSSNLKLERIIGLTTASSNILASAESQDLIAYAAGAVIVLYNHKRKKQVGFLYRPLETSTTMTSNTQASSTTPAAMMMISPLGANGSAGPTEMMAPPREPQEKKNTPASARVKPISCLAFSPDGHYLAAGEMGHQPRILIWNVKERVLLHQCRAHKFGILSVAFSPNMRYLVSVGFQHDGYLYVWNWRKGIKLASNKVTSKVNALSFSKDGSYFVTAGLRHVKYWYFDAKGRLPKRGNLASRETQVLDGRSGILGALRDCNFVDVACDGLNAGTVYFITDSGILCVFKENRGIDKWVNLQVSSAYSITVSSTYVICSSSHGVVRLFEPVTLKYYGVLPKPHPLGMDISAISSPEMLPQETDQEVYYPDAVALTYDESTAKVTVIYSDRSLYMWDIRNLNKIGKYRSFIAHSDCVWGVEPCPIDALDNTKDTRLSPSLESSATYIPPNSFSTFSADGTVRFWNLDHTQPLHSCSTSSPLGSPSTYSSPDATSSPSITPSPSSDTIISSNSSTSISTTSALRRNIYSKELIKMIYVDPDAAEFSKLRRDVDLAEDQCPDFGIRSLKISKNGKLMASGDRNGNLRVHDMDSWDQITYQEAHDSEILSIDISTPSTDGAPNLIATASRDRLLHVFDVQQNFRLVQSLDDHSSSITSVRFTENAERLISCGADKGLIFRQHITTLDKSSLPTIITGASGDNSLLGINSNPLYANYHNHSGRSTVFDMTLDVSNRFVATVTGERRLFVFNVESGKPFRMCKPETPEEIASGTSFENSGGSLINIDLDPLSGTFAVTSGSDRCLRLFDLFSGVCVDKVCAHAELITSVKFVRGPKGSLRVVSTCSDGTIFIWSVGKELVARMKTRTAVENGSGAKAATAMTTKLMDDGKAAALAQQQRARRVSTASMVRPTPTLSQMIRQGERKTFSSVSPAEHKYDDLYRRIAAGNRKQRDPTLAAQANVTIPSPQSNVQNHAPPESTTTSPMTASPTALGRYSAASERHRNAQPNFRYNKDQQNHPPSSNERKTTDPAPQGKLERLYNGIPTTGARDRGGNIANYRHHPPPAYGPMIGQRMNPVLRKQMSRDALIKKDSKDNIKLRSRSNDAGPRRHSEDLRRKSDMPPPVETPPSLPASQSPYDRYNATTTATILPEEKTCNSPLSDDNSATKPADIDNDNDSDQDHNDDDPMDHRHHSDGNDIDEDGDSDEDDEEDIIFITSPQDLDDIGKPIEVSANDIGSASSSSSSREEGDDGRKSPSSDNEADNEQHTNSEEEDSEENIDEAMIKAITAREAPRMTTSLSRTTSSTMVSSRKKIDDRIALEYEKLQHEKRQSINATLSPLTDGASHYSGEDHQTTATTTMATTDTNDASLKIAKDTTALRKLHKKLEKSKKRQSFTARFLSSISDKKGQCRESLDNVLSSFKDFNKPNSINNDTTTLAIASPITPTPPSSSPAPPQPQLNSITLPKDLPPLPPPDSPKAIHTPPAEEDDSTNMDNILSDLDGAKILLDSVLLAYSTLSNTKSSSAVVINQVEEKLRGMVDSVHQVLPPQQQQPQEKPEDPATLAMLDKYSSLLVSIIESKLHTQ</sequence>
<feature type="region of interest" description="Disordered" evidence="1">
    <location>
        <begin position="1012"/>
        <end position="1122"/>
    </location>
</feature>
<dbReference type="OMA" id="YHNYSGR"/>
<accession>A0A163M817</accession>
<dbReference type="InterPro" id="IPR036322">
    <property type="entry name" value="WD40_repeat_dom_sf"/>
</dbReference>
<protein>
    <recommendedName>
        <fullName evidence="4">Mitogen-activated protein kinase-binding protein 1</fullName>
    </recommendedName>
</protein>
<feature type="compositionally biased region" description="Basic and acidic residues" evidence="1">
    <location>
        <begin position="1137"/>
        <end position="1148"/>
    </location>
</feature>
<dbReference type="SUPFAM" id="SSF50998">
    <property type="entry name" value="Quinoprotein alcohol dehydrogenase-like"/>
    <property type="match status" value="1"/>
</dbReference>
<evidence type="ECO:0000313" key="3">
    <source>
        <dbReference type="Proteomes" id="UP000078561"/>
    </source>
</evidence>
<feature type="compositionally biased region" description="Acidic residues" evidence="1">
    <location>
        <begin position="1247"/>
        <end position="1263"/>
    </location>
</feature>
<feature type="region of interest" description="Disordered" evidence="1">
    <location>
        <begin position="1489"/>
        <end position="1543"/>
    </location>
</feature>
<evidence type="ECO:0008006" key="4">
    <source>
        <dbReference type="Google" id="ProtNLM"/>
    </source>
</evidence>
<dbReference type="SUPFAM" id="SSF50978">
    <property type="entry name" value="WD40 repeat-like"/>
    <property type="match status" value="1"/>
</dbReference>
<feature type="region of interest" description="Disordered" evidence="1">
    <location>
        <begin position="146"/>
        <end position="167"/>
    </location>
</feature>
<feature type="compositionally biased region" description="Acidic residues" evidence="1">
    <location>
        <begin position="1321"/>
        <end position="1330"/>
    </location>
</feature>
<feature type="compositionally biased region" description="Pro residues" evidence="1">
    <location>
        <begin position="1517"/>
        <end position="1526"/>
    </location>
</feature>
<feature type="compositionally biased region" description="Low complexity" evidence="1">
    <location>
        <begin position="1026"/>
        <end position="1042"/>
    </location>
</feature>
<feature type="compositionally biased region" description="Low complexity" evidence="1">
    <location>
        <begin position="1344"/>
        <end position="1359"/>
    </location>
</feature>
<proteinExistence type="predicted"/>
<dbReference type="Gene3D" id="2.130.10.10">
    <property type="entry name" value="YVTN repeat-like/Quinoprotein amine dehydrogenase"/>
    <property type="match status" value="4"/>
</dbReference>
<dbReference type="Pfam" id="PF00400">
    <property type="entry name" value="WD40"/>
    <property type="match status" value="6"/>
</dbReference>
<feature type="compositionally biased region" description="Basic and acidic residues" evidence="1">
    <location>
        <begin position="1157"/>
        <end position="1170"/>
    </location>
</feature>